<organism evidence="3 4">
    <name type="scientific">Sphingobacterium hungaricum</name>
    <dbReference type="NCBI Taxonomy" id="2082723"/>
    <lineage>
        <taxon>Bacteria</taxon>
        <taxon>Pseudomonadati</taxon>
        <taxon>Bacteroidota</taxon>
        <taxon>Sphingobacteriia</taxon>
        <taxon>Sphingobacteriales</taxon>
        <taxon>Sphingobacteriaceae</taxon>
        <taxon>Sphingobacterium</taxon>
    </lineage>
</organism>
<feature type="transmembrane region" description="Helical" evidence="1">
    <location>
        <begin position="33"/>
        <end position="54"/>
    </location>
</feature>
<sequence length="258" mass="29728">MWKHHNIKPIFWSVWFVLAILTLVTSLSSTYLLIWTVLFFLVLIYASFDIRLGYFLKSYYRNKNEQSRRVAITFDDGPSEFTPEVLDLLRTYNAKATFFLIGKQIQKFPNLAKQLLAEGHSIGNHTMNHSNRFGFLNAEQVLQEINSCDAVIYETLLLKTRFFRPPFGVTNPSVAVAVKDSGDLMIGWSIRSLDTVLSHGESIYQRIIKKLKPGDVILLHDTSEKSIFALKKLLDYLAKEKYTCVTVDELLNLQAYEF</sequence>
<dbReference type="InterPro" id="IPR011330">
    <property type="entry name" value="Glyco_hydro/deAcase_b/a-brl"/>
</dbReference>
<evidence type="ECO:0000313" key="4">
    <source>
        <dbReference type="Proteomes" id="UP000616201"/>
    </source>
</evidence>
<dbReference type="InterPro" id="IPR002509">
    <property type="entry name" value="NODB_dom"/>
</dbReference>
<reference evidence="3" key="1">
    <citation type="submission" date="2018-02" db="EMBL/GenBank/DDBJ databases">
        <authorList>
            <person name="Vasarhelyi B.M."/>
            <person name="Deshmukh S."/>
            <person name="Balint B."/>
            <person name="Kukolya J."/>
        </authorList>
    </citation>
    <scope>NUCLEOTIDE SEQUENCE</scope>
    <source>
        <strain evidence="3">KB22</strain>
    </source>
</reference>
<evidence type="ECO:0000313" key="3">
    <source>
        <dbReference type="EMBL" id="MBE8713894.1"/>
    </source>
</evidence>
<feature type="domain" description="NodB homology" evidence="2">
    <location>
        <begin position="68"/>
        <end position="248"/>
    </location>
</feature>
<feature type="transmembrane region" description="Helical" evidence="1">
    <location>
        <begin position="9"/>
        <end position="27"/>
    </location>
</feature>
<proteinExistence type="predicted"/>
<accession>A0A928YQF1</accession>
<keyword evidence="1" id="KW-0812">Transmembrane</keyword>
<dbReference type="Gene3D" id="3.20.20.370">
    <property type="entry name" value="Glycoside hydrolase/deacetylase"/>
    <property type="match status" value="1"/>
</dbReference>
<dbReference type="PROSITE" id="PS51677">
    <property type="entry name" value="NODB"/>
    <property type="match status" value="1"/>
</dbReference>
<evidence type="ECO:0000256" key="1">
    <source>
        <dbReference type="SAM" id="Phobius"/>
    </source>
</evidence>
<dbReference type="GO" id="GO:0016810">
    <property type="term" value="F:hydrolase activity, acting on carbon-nitrogen (but not peptide) bonds"/>
    <property type="evidence" value="ECO:0007669"/>
    <property type="project" value="InterPro"/>
</dbReference>
<dbReference type="PANTHER" id="PTHR10587">
    <property type="entry name" value="GLYCOSYL TRANSFERASE-RELATED"/>
    <property type="match status" value="1"/>
</dbReference>
<dbReference type="CDD" id="cd10917">
    <property type="entry name" value="CE4_NodB_like_6s_7s"/>
    <property type="match status" value="1"/>
</dbReference>
<evidence type="ECO:0000259" key="2">
    <source>
        <dbReference type="PROSITE" id="PS51677"/>
    </source>
</evidence>
<dbReference type="Pfam" id="PF01522">
    <property type="entry name" value="Polysacc_deac_1"/>
    <property type="match status" value="1"/>
</dbReference>
<dbReference type="InterPro" id="IPR050248">
    <property type="entry name" value="Polysacc_deacetylase_ArnD"/>
</dbReference>
<dbReference type="EMBL" id="PRDK01000005">
    <property type="protein sequence ID" value="MBE8713894.1"/>
    <property type="molecule type" value="Genomic_DNA"/>
</dbReference>
<keyword evidence="1" id="KW-1133">Transmembrane helix</keyword>
<comment type="caution">
    <text evidence="3">The sequence shown here is derived from an EMBL/GenBank/DDBJ whole genome shotgun (WGS) entry which is preliminary data.</text>
</comment>
<dbReference type="SUPFAM" id="SSF88713">
    <property type="entry name" value="Glycoside hydrolase/deacetylase"/>
    <property type="match status" value="1"/>
</dbReference>
<gene>
    <name evidence="3" type="ORF">C4F49_09405</name>
</gene>
<dbReference type="Proteomes" id="UP000616201">
    <property type="component" value="Unassembled WGS sequence"/>
</dbReference>
<name>A0A928YQF1_9SPHI</name>
<keyword evidence="4" id="KW-1185">Reference proteome</keyword>
<keyword evidence="1" id="KW-0472">Membrane</keyword>
<dbReference type="GO" id="GO:0005975">
    <property type="term" value="P:carbohydrate metabolic process"/>
    <property type="evidence" value="ECO:0007669"/>
    <property type="project" value="InterPro"/>
</dbReference>
<dbReference type="AlphaFoldDB" id="A0A928YQF1"/>
<protein>
    <submittedName>
        <fullName evidence="3">Polysaccharide deacetylase family protein</fullName>
    </submittedName>
</protein>